<evidence type="ECO:0000256" key="6">
    <source>
        <dbReference type="ARBA" id="ARBA00022991"/>
    </source>
</evidence>
<dbReference type="RefSeq" id="WP_289963874.1">
    <property type="nucleotide sequence ID" value="NZ_JAUEOZ010000002.1"/>
</dbReference>
<dbReference type="GO" id="GO:0003904">
    <property type="term" value="F:deoxyribodipyrimidine photo-lyase activity"/>
    <property type="evidence" value="ECO:0007669"/>
    <property type="project" value="UniProtKB-EC"/>
</dbReference>
<keyword evidence="4 7" id="KW-0285">Flavoprotein</keyword>
<dbReference type="InterPro" id="IPR014729">
    <property type="entry name" value="Rossmann-like_a/b/a_fold"/>
</dbReference>
<dbReference type="InterPro" id="IPR006050">
    <property type="entry name" value="DNA_photolyase_N"/>
</dbReference>
<evidence type="ECO:0000256" key="2">
    <source>
        <dbReference type="ARBA" id="ARBA00001974"/>
    </source>
</evidence>
<dbReference type="EMBL" id="JAUEOZ010000002">
    <property type="protein sequence ID" value="MDN2483798.1"/>
    <property type="molecule type" value="Genomic_DNA"/>
</dbReference>
<evidence type="ECO:0000256" key="7">
    <source>
        <dbReference type="RuleBase" id="RU004182"/>
    </source>
</evidence>
<comment type="caution">
    <text evidence="9">The sequence shown here is derived from an EMBL/GenBank/DDBJ whole genome shotgun (WGS) entry which is preliminary data.</text>
</comment>
<dbReference type="PROSITE" id="PS51645">
    <property type="entry name" value="PHR_CRY_ALPHA_BETA"/>
    <property type="match status" value="1"/>
</dbReference>
<dbReference type="PANTHER" id="PTHR11455">
    <property type="entry name" value="CRYPTOCHROME"/>
    <property type="match status" value="1"/>
</dbReference>
<dbReference type="PROSITE" id="PS00394">
    <property type="entry name" value="DNA_PHOTOLYASES_1_1"/>
    <property type="match status" value="1"/>
</dbReference>
<dbReference type="SUPFAM" id="SSF48173">
    <property type="entry name" value="Cryptochrome/photolyase FAD-binding domain"/>
    <property type="match status" value="1"/>
</dbReference>
<dbReference type="Proteomes" id="UP001169719">
    <property type="component" value="Unassembled WGS sequence"/>
</dbReference>
<comment type="similarity">
    <text evidence="7">Belongs to the DNA photolyase family.</text>
</comment>
<dbReference type="InterPro" id="IPR002081">
    <property type="entry name" value="Cryptochrome/DNA_photolyase_1"/>
</dbReference>
<name>A0ABT7Y730_9VIBR</name>
<keyword evidence="6 7" id="KW-0157">Chromophore</keyword>
<gene>
    <name evidence="9" type="primary">phrB</name>
    <name evidence="9" type="ORF">QWJ08_20820</name>
</gene>
<evidence type="ECO:0000259" key="8">
    <source>
        <dbReference type="PROSITE" id="PS51645"/>
    </source>
</evidence>
<dbReference type="InterPro" id="IPR036155">
    <property type="entry name" value="Crypto/Photolyase_N_sf"/>
</dbReference>
<evidence type="ECO:0000256" key="4">
    <source>
        <dbReference type="ARBA" id="ARBA00022630"/>
    </source>
</evidence>
<dbReference type="PANTHER" id="PTHR11455:SF9">
    <property type="entry name" value="CRYPTOCHROME CIRCADIAN CLOCK 5 ISOFORM X1"/>
    <property type="match status" value="1"/>
</dbReference>
<keyword evidence="5 7" id="KW-0274">FAD</keyword>
<dbReference type="InterPro" id="IPR036134">
    <property type="entry name" value="Crypto/Photolyase_FAD-like_sf"/>
</dbReference>
<dbReference type="Pfam" id="PF00875">
    <property type="entry name" value="DNA_photolyase"/>
    <property type="match status" value="1"/>
</dbReference>
<dbReference type="NCBIfam" id="NF007955">
    <property type="entry name" value="PRK10674.1"/>
    <property type="match status" value="1"/>
</dbReference>
<reference evidence="9" key="1">
    <citation type="submission" date="2024-05" db="EMBL/GenBank/DDBJ databases">
        <title>Genome Sequences of Four Agar- Degrading Marine Bacteria.</title>
        <authorList>
            <person name="Phillips E.K."/>
            <person name="Shaffer J.C."/>
            <person name="Henson M.W."/>
            <person name="Temperton B."/>
            <person name="Thrash C.J."/>
            <person name="Martin M.O."/>
        </authorList>
    </citation>
    <scope>NUCLEOTIDE SEQUENCE</scope>
    <source>
        <strain evidence="9">EKP203</strain>
    </source>
</reference>
<proteinExistence type="inferred from homology"/>
<evidence type="ECO:0000313" key="9">
    <source>
        <dbReference type="EMBL" id="MDN2483798.1"/>
    </source>
</evidence>
<protein>
    <submittedName>
        <fullName evidence="9">Deoxyribodipyrimidine photo-lyase</fullName>
        <ecNumber evidence="9">4.1.99.3</ecNumber>
    </submittedName>
</protein>
<evidence type="ECO:0000256" key="3">
    <source>
        <dbReference type="ARBA" id="ARBA00005862"/>
    </source>
</evidence>
<evidence type="ECO:0000313" key="10">
    <source>
        <dbReference type="Proteomes" id="UP001169719"/>
    </source>
</evidence>
<dbReference type="EC" id="4.1.99.3" evidence="9"/>
<accession>A0ABT7Y730</accession>
<keyword evidence="10" id="KW-1185">Reference proteome</keyword>
<comment type="similarity">
    <text evidence="3">Belongs to the DNA photolyase class-1 family.</text>
</comment>
<dbReference type="PRINTS" id="PR00147">
    <property type="entry name" value="DNAPHOTLYASE"/>
</dbReference>
<dbReference type="InterPro" id="IPR018394">
    <property type="entry name" value="DNA_photolyase_1_CS_C"/>
</dbReference>
<evidence type="ECO:0000256" key="5">
    <source>
        <dbReference type="ARBA" id="ARBA00022827"/>
    </source>
</evidence>
<dbReference type="Gene3D" id="3.40.50.620">
    <property type="entry name" value="HUPs"/>
    <property type="match status" value="1"/>
</dbReference>
<keyword evidence="9" id="KW-0456">Lyase</keyword>
<dbReference type="Gene3D" id="1.10.579.10">
    <property type="entry name" value="DNA Cyclobutane Dipyrimidine Photolyase, subunit A, domain 3"/>
    <property type="match status" value="1"/>
</dbReference>
<comment type="cofactor">
    <cofactor evidence="1">
        <name>(6R)-5,10-methylene-5,6,7,8-tetrahydrofolate</name>
        <dbReference type="ChEBI" id="CHEBI:15636"/>
    </cofactor>
</comment>
<sequence length="468" mass="54694">MELVWFRRDLRVDDNPALQAAIRSNQPVVALFIATPQQWQQHNMAPRQADLIFRRLSELQTDLSQLNITLLYKEVDTFDDAVDEVVGLCQQYAVTTVHANHEYELNEVNRDEQLQQRLGDQKTELQLYHDRCLTVPGSVLNKQGNYFKVFTPFKKALLAQWQPRPIVKVEACLANGDIEIKEPQWLSTSSPFGYPREDSQAWPVGTQAIRQRLRDFCQDTVEHYQQERDFPAKPSTSQLSAYLAIGALSPRQCVARLYANGDYLNEGGSTWLSELIWRDFYQHLIFFEPKLCKHKDFVEWAPHIRWDYSDDRLIQWQEGRTGYPIVDAAMRQLNQTGWMHNRLRMVVAGFFTKDLHLDWRLGERYFMSKLIDGDFAANNGGWQWCASTGCDGQPYFRIFNPISQGERFDAQGEFVRHWIPELKAVPNKFIHAPWLWSEFDSIDYPPPIVDHKVEREITLALYKEAKDF</sequence>
<feature type="domain" description="Photolyase/cryptochrome alpha/beta" evidence="8">
    <location>
        <begin position="1"/>
        <end position="133"/>
    </location>
</feature>
<comment type="cofactor">
    <cofactor evidence="2">
        <name>FAD</name>
        <dbReference type="ChEBI" id="CHEBI:57692"/>
    </cofactor>
</comment>
<dbReference type="Pfam" id="PF03441">
    <property type="entry name" value="FAD_binding_7"/>
    <property type="match status" value="1"/>
</dbReference>
<dbReference type="SUPFAM" id="SSF52425">
    <property type="entry name" value="Cryptochrome/photolyase, N-terminal domain"/>
    <property type="match status" value="1"/>
</dbReference>
<evidence type="ECO:0000256" key="1">
    <source>
        <dbReference type="ARBA" id="ARBA00001932"/>
    </source>
</evidence>
<dbReference type="Gene3D" id="1.25.40.80">
    <property type="match status" value="1"/>
</dbReference>
<organism evidence="9 10">
    <name type="scientific">Vibrio agarivorans</name>
    <dbReference type="NCBI Taxonomy" id="153622"/>
    <lineage>
        <taxon>Bacteria</taxon>
        <taxon>Pseudomonadati</taxon>
        <taxon>Pseudomonadota</taxon>
        <taxon>Gammaproteobacteria</taxon>
        <taxon>Vibrionales</taxon>
        <taxon>Vibrionaceae</taxon>
        <taxon>Vibrio</taxon>
    </lineage>
</organism>
<dbReference type="InterPro" id="IPR005101">
    <property type="entry name" value="Cryptochr/Photolyase_FAD-bd"/>
</dbReference>